<evidence type="ECO:0000313" key="2">
    <source>
        <dbReference type="EMBL" id="KIV98951.1"/>
    </source>
</evidence>
<dbReference type="OrthoDB" id="3856898at2759"/>
<keyword evidence="3" id="KW-1185">Reference proteome</keyword>
<gene>
    <name evidence="2" type="ORF">PV09_09336</name>
</gene>
<dbReference type="InParanoid" id="A0A0D1YE20"/>
<organism evidence="2 3">
    <name type="scientific">Verruconis gallopava</name>
    <dbReference type="NCBI Taxonomy" id="253628"/>
    <lineage>
        <taxon>Eukaryota</taxon>
        <taxon>Fungi</taxon>
        <taxon>Dikarya</taxon>
        <taxon>Ascomycota</taxon>
        <taxon>Pezizomycotina</taxon>
        <taxon>Dothideomycetes</taxon>
        <taxon>Pleosporomycetidae</taxon>
        <taxon>Venturiales</taxon>
        <taxon>Sympoventuriaceae</taxon>
        <taxon>Verruconis</taxon>
    </lineage>
</organism>
<dbReference type="AlphaFoldDB" id="A0A0D1YE20"/>
<evidence type="ECO:0000256" key="1">
    <source>
        <dbReference type="SAM" id="MobiDB-lite"/>
    </source>
</evidence>
<dbReference type="RefSeq" id="XP_016208821.1">
    <property type="nucleotide sequence ID" value="XM_016363380.1"/>
</dbReference>
<protein>
    <recommendedName>
        <fullName evidence="4">CCHC-type domain-containing protein</fullName>
    </recommendedName>
</protein>
<dbReference type="HOGENOM" id="CLU_031560_5_0_1"/>
<feature type="region of interest" description="Disordered" evidence="1">
    <location>
        <begin position="441"/>
        <end position="529"/>
    </location>
</feature>
<name>A0A0D1YE20_9PEZI</name>
<reference evidence="2 3" key="1">
    <citation type="submission" date="2015-01" db="EMBL/GenBank/DDBJ databases">
        <title>The Genome Sequence of Ochroconis gallopava CBS43764.</title>
        <authorList>
            <consortium name="The Broad Institute Genomics Platform"/>
            <person name="Cuomo C."/>
            <person name="de Hoog S."/>
            <person name="Gorbushina A."/>
            <person name="Stielow B."/>
            <person name="Teixiera M."/>
            <person name="Abouelleil A."/>
            <person name="Chapman S.B."/>
            <person name="Priest M."/>
            <person name="Young S.K."/>
            <person name="Wortman J."/>
            <person name="Nusbaum C."/>
            <person name="Birren B."/>
        </authorList>
    </citation>
    <scope>NUCLEOTIDE SEQUENCE [LARGE SCALE GENOMIC DNA]</scope>
    <source>
        <strain evidence="2 3">CBS 43764</strain>
    </source>
</reference>
<feature type="compositionally biased region" description="Basic and acidic residues" evidence="1">
    <location>
        <begin position="480"/>
        <end position="491"/>
    </location>
</feature>
<evidence type="ECO:0000313" key="3">
    <source>
        <dbReference type="Proteomes" id="UP000053259"/>
    </source>
</evidence>
<sequence>MSIPWPRGESWSNRLPEHATQLAKHLQAAARFVHSTPGSTVELDPVKSIIFAALNFVTKVQQAPDLIHVHDAVCAIQAQLRTGAEDSAKELAVIKEGICGLTAEAQKTAIISEEAKAAALEAAAISKATVDIAKDIKNKGIRPREGTPMSYAAAAARGAYSVQMHEQRMPPAAPTQREIIVNIKDSHTIERLRAMNPRTLKTHVNQAITQSENEHITGITIMSANQLKSGDLSIRTTTGKETQLLRQFTDDWVARVGSGSSVRNPTYGVLVHGIRVSTVDMDKQEDMRNAILQDNKPFIPNAEIKYIGWLTRRAPSKAMSSIIVEFTRPEDANKIIDEGLVWQGEMCQSERYERQCRLKQCFKCQAYGHIGTQCKAAKTCGYCALEHDSRDCPSKGDRDAPRKCAACHGAHEAWNRLCPSRKNELAKVRVAYASRPRYHAVAPATGSDTPAAVAGPPLRRTRSTRDMKTTHASARGQKRAAPEGKENEESNQRPQRPPKPSRKALEMIDLDTTTRRSTQNMDLDSDSDQ</sequence>
<dbReference type="VEuPathDB" id="FungiDB:PV09_09336"/>
<dbReference type="EMBL" id="KN847590">
    <property type="protein sequence ID" value="KIV98951.1"/>
    <property type="molecule type" value="Genomic_DNA"/>
</dbReference>
<accession>A0A0D1YE20</accession>
<proteinExistence type="predicted"/>
<dbReference type="GeneID" id="27317309"/>
<dbReference type="Proteomes" id="UP000053259">
    <property type="component" value="Unassembled WGS sequence"/>
</dbReference>
<dbReference type="STRING" id="253628.A0A0D1YE20"/>
<evidence type="ECO:0008006" key="4">
    <source>
        <dbReference type="Google" id="ProtNLM"/>
    </source>
</evidence>